<keyword evidence="1 2" id="KW-0597">Phosphoprotein</keyword>
<dbReference type="InterPro" id="IPR001789">
    <property type="entry name" value="Sig_transdc_resp-reg_receiver"/>
</dbReference>
<dbReference type="EMBL" id="FNBI01000007">
    <property type="protein sequence ID" value="SDF90003.1"/>
    <property type="molecule type" value="Genomic_DNA"/>
</dbReference>
<keyword evidence="6" id="KW-1185">Reference proteome</keyword>
<dbReference type="PANTHER" id="PTHR44591:SF3">
    <property type="entry name" value="RESPONSE REGULATORY DOMAIN-CONTAINING PROTEIN"/>
    <property type="match status" value="1"/>
</dbReference>
<evidence type="ECO:0000259" key="3">
    <source>
        <dbReference type="PROSITE" id="PS50110"/>
    </source>
</evidence>
<dbReference type="PROSITE" id="PS50110">
    <property type="entry name" value="RESPONSE_REGULATORY"/>
    <property type="match status" value="1"/>
</dbReference>
<evidence type="ECO:0000313" key="4">
    <source>
        <dbReference type="EMBL" id="MWC45600.1"/>
    </source>
</evidence>
<reference evidence="5 6" key="1">
    <citation type="submission" date="2016-10" db="EMBL/GenBank/DDBJ databases">
        <authorList>
            <person name="Varghese N."/>
            <person name="Submissions S."/>
        </authorList>
    </citation>
    <scope>NUCLEOTIDE SEQUENCE [LARGE SCALE GENOMIC DNA]</scope>
    <source>
        <strain evidence="5 6">S7-754</strain>
    </source>
</reference>
<proteinExistence type="predicted"/>
<dbReference type="PANTHER" id="PTHR44591">
    <property type="entry name" value="STRESS RESPONSE REGULATOR PROTEIN 1"/>
    <property type="match status" value="1"/>
</dbReference>
<accession>A0A1G7PUW8</accession>
<dbReference type="InterPro" id="IPR050595">
    <property type="entry name" value="Bact_response_regulator"/>
</dbReference>
<dbReference type="InterPro" id="IPR011006">
    <property type="entry name" value="CheY-like_superfamily"/>
</dbReference>
<dbReference type="RefSeq" id="WP_149683089.1">
    <property type="nucleotide sequence ID" value="NZ_FNBI01000007.1"/>
</dbReference>
<evidence type="ECO:0000313" key="6">
    <source>
        <dbReference type="Proteomes" id="UP000323502"/>
    </source>
</evidence>
<dbReference type="GO" id="GO:0000160">
    <property type="term" value="P:phosphorelay signal transduction system"/>
    <property type="evidence" value="ECO:0007669"/>
    <property type="project" value="InterPro"/>
</dbReference>
<dbReference type="OrthoDB" id="9784719at2"/>
<dbReference type="SUPFAM" id="SSF52172">
    <property type="entry name" value="CheY-like"/>
    <property type="match status" value="1"/>
</dbReference>
<name>A0A1G7PUW8_9SPHN</name>
<evidence type="ECO:0000313" key="5">
    <source>
        <dbReference type="EMBL" id="SDF90003.1"/>
    </source>
</evidence>
<feature type="domain" description="Response regulatory" evidence="3">
    <location>
        <begin position="7"/>
        <end position="121"/>
    </location>
</feature>
<reference evidence="4 7" key="2">
    <citation type="submission" date="2019-12" db="EMBL/GenBank/DDBJ databases">
        <authorList>
            <person name="Zheng J."/>
        </authorList>
    </citation>
    <scope>NUCLEOTIDE SEQUENCE [LARGE SCALE GENOMIC DNA]</scope>
    <source>
        <strain evidence="4 7">DSM 27347</strain>
    </source>
</reference>
<sequence>MTMIGPYALAVDDDPIILIGLSAALEDAGYTTIAVSTGDAALAILAEHSHRLVLLVSDVDMPGAINGFALAHHVAEHHAWIRIVVASGRSHPVSGELPLAATFMSKPFTRQMLIDRVGSGSPLAAMTFPAGSVVWETVKQHDGPSGPEPLC</sequence>
<dbReference type="Proteomes" id="UP000436801">
    <property type="component" value="Unassembled WGS sequence"/>
</dbReference>
<protein>
    <submittedName>
        <fullName evidence="4 5">Response regulator</fullName>
    </submittedName>
</protein>
<dbReference type="Gene3D" id="3.40.50.2300">
    <property type="match status" value="1"/>
</dbReference>
<dbReference type="AlphaFoldDB" id="A0A1G7PUW8"/>
<dbReference type="SMART" id="SM00448">
    <property type="entry name" value="REC"/>
    <property type="match status" value="1"/>
</dbReference>
<evidence type="ECO:0000313" key="7">
    <source>
        <dbReference type="Proteomes" id="UP000436801"/>
    </source>
</evidence>
<dbReference type="Proteomes" id="UP000323502">
    <property type="component" value="Unassembled WGS sequence"/>
</dbReference>
<dbReference type="Pfam" id="PF00072">
    <property type="entry name" value="Response_reg"/>
    <property type="match status" value="1"/>
</dbReference>
<dbReference type="EMBL" id="WSUT01000007">
    <property type="protein sequence ID" value="MWC45600.1"/>
    <property type="molecule type" value="Genomic_DNA"/>
</dbReference>
<evidence type="ECO:0000256" key="2">
    <source>
        <dbReference type="PROSITE-ProRule" id="PRU00169"/>
    </source>
</evidence>
<gene>
    <name evidence="4" type="ORF">GQR91_18450</name>
    <name evidence="5" type="ORF">SAMN05216557_10788</name>
</gene>
<evidence type="ECO:0000256" key="1">
    <source>
        <dbReference type="ARBA" id="ARBA00022553"/>
    </source>
</evidence>
<feature type="modified residue" description="4-aspartylphosphate" evidence="2">
    <location>
        <position position="58"/>
    </location>
</feature>
<organism evidence="5 6">
    <name type="scientific">Sphingomonas carotinifaciens</name>
    <dbReference type="NCBI Taxonomy" id="1166323"/>
    <lineage>
        <taxon>Bacteria</taxon>
        <taxon>Pseudomonadati</taxon>
        <taxon>Pseudomonadota</taxon>
        <taxon>Alphaproteobacteria</taxon>
        <taxon>Sphingomonadales</taxon>
        <taxon>Sphingomonadaceae</taxon>
        <taxon>Sphingomonas</taxon>
    </lineage>
</organism>